<feature type="chain" id="PRO_5040406673" evidence="2">
    <location>
        <begin position="22"/>
        <end position="201"/>
    </location>
</feature>
<proteinExistence type="predicted"/>
<sequence>MRRTLLALSSLLPLLALTSCGETPDGEPAPDTAMSAPAQDQTAADAPAPPEAPVHDSGLPTDAMPVVPGGRGSWVECPYLDTQWVADTNGQRVTGVGVDDRFDTPACVYWSYPEEPQLTVIVRHMDSTDAATAVVDWAAPVASTDPAEEPEGWSGGRFGGNGHALYAVQKGATAVVVFSNQEQSVKPQIVAEQVIRRLQLG</sequence>
<feature type="domain" description="DUF2020" evidence="3">
    <location>
        <begin position="59"/>
        <end position="200"/>
    </location>
</feature>
<dbReference type="PROSITE" id="PS51257">
    <property type="entry name" value="PROKAR_LIPOPROTEIN"/>
    <property type="match status" value="1"/>
</dbReference>
<dbReference type="EMBL" id="JAPMKV010000009">
    <property type="protein sequence ID" value="MCX7445764.1"/>
    <property type="molecule type" value="Genomic_DNA"/>
</dbReference>
<dbReference type="AlphaFoldDB" id="A0A9Q4C9Z0"/>
<feature type="region of interest" description="Disordered" evidence="1">
    <location>
        <begin position="22"/>
        <end position="67"/>
    </location>
</feature>
<name>A0A9Q4C9Z0_9CORY</name>
<dbReference type="EMBL" id="JAPMKU010000007">
    <property type="protein sequence ID" value="MCX7469360.1"/>
    <property type="molecule type" value="Genomic_DNA"/>
</dbReference>
<evidence type="ECO:0000256" key="2">
    <source>
        <dbReference type="SAM" id="SignalP"/>
    </source>
</evidence>
<feature type="compositionally biased region" description="Low complexity" evidence="1">
    <location>
        <begin position="36"/>
        <end position="46"/>
    </location>
</feature>
<dbReference type="RefSeq" id="WP_234039527.1">
    <property type="nucleotide sequence ID" value="NZ_JAENIQ020000007.1"/>
</dbReference>
<gene>
    <name evidence="4" type="ORF">OS125_11030</name>
    <name evidence="5" type="ORF">OS129_10835</name>
</gene>
<dbReference type="Pfam" id="PF09449">
    <property type="entry name" value="DUF2020"/>
    <property type="match status" value="1"/>
</dbReference>
<protein>
    <submittedName>
        <fullName evidence="5">DUF2020 domain-containing protein</fullName>
    </submittedName>
</protein>
<keyword evidence="2" id="KW-0732">Signal</keyword>
<dbReference type="Proteomes" id="UP001071478">
    <property type="component" value="Unassembled WGS sequence"/>
</dbReference>
<feature type="signal peptide" evidence="2">
    <location>
        <begin position="1"/>
        <end position="21"/>
    </location>
</feature>
<evidence type="ECO:0000256" key="1">
    <source>
        <dbReference type="SAM" id="MobiDB-lite"/>
    </source>
</evidence>
<organism evidence="5 6">
    <name type="scientific">Corynebacterium pygosceleis</name>
    <dbReference type="NCBI Taxonomy" id="2800406"/>
    <lineage>
        <taxon>Bacteria</taxon>
        <taxon>Bacillati</taxon>
        <taxon>Actinomycetota</taxon>
        <taxon>Actinomycetes</taxon>
        <taxon>Mycobacteriales</taxon>
        <taxon>Corynebacteriaceae</taxon>
        <taxon>Corynebacterium</taxon>
    </lineage>
</organism>
<comment type="caution">
    <text evidence="5">The sequence shown here is derived from an EMBL/GenBank/DDBJ whole genome shotgun (WGS) entry which is preliminary data.</text>
</comment>
<evidence type="ECO:0000313" key="7">
    <source>
        <dbReference type="Proteomes" id="UP001081709"/>
    </source>
</evidence>
<dbReference type="SUPFAM" id="SSF55724">
    <property type="entry name" value="Mog1p/PsbP-like"/>
    <property type="match status" value="1"/>
</dbReference>
<dbReference type="InterPro" id="IPR018567">
    <property type="entry name" value="DUF2020"/>
</dbReference>
<evidence type="ECO:0000313" key="6">
    <source>
        <dbReference type="Proteomes" id="UP001071478"/>
    </source>
</evidence>
<reference evidence="5" key="1">
    <citation type="submission" date="2022-11" db="EMBL/GenBank/DDBJ databases">
        <title>Corynebacterium sp. isolated from Penguins.</title>
        <authorList>
            <person name="Sedlar K."/>
            <person name="Svec P."/>
        </authorList>
    </citation>
    <scope>NUCLEOTIDE SEQUENCE</scope>
    <source>
        <strain evidence="4">P7003</strain>
        <strain evidence="5">P7374</strain>
    </source>
</reference>
<dbReference type="Gene3D" id="3.40.1000.10">
    <property type="entry name" value="Mog1/PsbP, alpha/beta/alpha sandwich"/>
    <property type="match status" value="1"/>
</dbReference>
<dbReference type="Proteomes" id="UP001081709">
    <property type="component" value="Unassembled WGS sequence"/>
</dbReference>
<evidence type="ECO:0000259" key="3">
    <source>
        <dbReference type="Pfam" id="PF09449"/>
    </source>
</evidence>
<keyword evidence="7" id="KW-1185">Reference proteome</keyword>
<evidence type="ECO:0000313" key="5">
    <source>
        <dbReference type="EMBL" id="MCX7469360.1"/>
    </source>
</evidence>
<dbReference type="InterPro" id="IPR016123">
    <property type="entry name" value="Mog1/PsbP_a/b/a-sand"/>
</dbReference>
<accession>A0A9Q4C9Z0</accession>
<evidence type="ECO:0000313" key="4">
    <source>
        <dbReference type="EMBL" id="MCX7445764.1"/>
    </source>
</evidence>